<dbReference type="GO" id="GO:0005737">
    <property type="term" value="C:cytoplasm"/>
    <property type="evidence" value="ECO:0007669"/>
    <property type="project" value="TreeGrafter"/>
</dbReference>
<protein>
    <recommendedName>
        <fullName evidence="5">Cell division protein ZapE</fullName>
    </recommendedName>
</protein>
<evidence type="ECO:0008006" key="5">
    <source>
        <dbReference type="Google" id="ProtNLM"/>
    </source>
</evidence>
<evidence type="ECO:0000256" key="1">
    <source>
        <dbReference type="ARBA" id="ARBA00022741"/>
    </source>
</evidence>
<evidence type="ECO:0000256" key="2">
    <source>
        <dbReference type="ARBA" id="ARBA00022840"/>
    </source>
</evidence>
<name>A0A0C6PDD0_BORBO</name>
<dbReference type="PANTHER" id="PTHR12169:SF6">
    <property type="entry name" value="AFG1-LIKE ATPASE"/>
    <property type="match status" value="1"/>
</dbReference>
<dbReference type="InterPro" id="IPR005654">
    <property type="entry name" value="ATPase_AFG1-like"/>
</dbReference>
<evidence type="ECO:0000313" key="3">
    <source>
        <dbReference type="EMBL" id="CCJ56664.1"/>
    </source>
</evidence>
<proteinExistence type="predicted"/>
<sequence length="382" mass="44351">MAWGGLCNPPLCFGFSGCDMNVREYYEHALAERGYQPDEAQLQAVERLQRYYDEWVRFKALRSNALKKLLNRPDVPRGVYLWGGVGRGKSFLMDAFYATVPVVRKTRLHFHEFMRGVHRELEEVKGTQDPLDEVARRLARRYRLICFDEFHVSDVADAMILYRLLLKLFEHGTSFVMTSNYEPSTLYPDGLHRDRILPAIALIQKRMDVLNVDAGVDYRRRSLEQVQCYHTPLDDQARRALEHAFAQLSDTAPQDPVLHIEHREIRAQALAGSVVWFDFATLCGGPRSQNDYLELANRFHAVILSDVPRMGPRQASEARRFTWLIDVFYDHKVKLIMSAEVEPEQLYTEGALANEFHRTVSRILEMQSREYLEAERRLAVTL</sequence>
<dbReference type="SUPFAM" id="SSF52540">
    <property type="entry name" value="P-loop containing nucleoside triphosphate hydrolases"/>
    <property type="match status" value="1"/>
</dbReference>
<dbReference type="NCBIfam" id="NF040713">
    <property type="entry name" value="ZapE"/>
    <property type="match status" value="1"/>
</dbReference>
<dbReference type="AlphaFoldDB" id="A0A0C6PDD0"/>
<dbReference type="Proteomes" id="UP000007564">
    <property type="component" value="Chromosome"/>
</dbReference>
<evidence type="ECO:0000313" key="4">
    <source>
        <dbReference type="Proteomes" id="UP000007564"/>
    </source>
</evidence>
<dbReference type="KEGG" id="bbh:BN112_4750"/>
<dbReference type="OrthoDB" id="9774491at2"/>
<gene>
    <name evidence="3" type="ORF">BN112_4750</name>
</gene>
<dbReference type="GO" id="GO:0016887">
    <property type="term" value="F:ATP hydrolysis activity"/>
    <property type="evidence" value="ECO:0007669"/>
    <property type="project" value="InterPro"/>
</dbReference>
<accession>A0A0C6PDD0</accession>
<dbReference type="GO" id="GO:0005524">
    <property type="term" value="F:ATP binding"/>
    <property type="evidence" value="ECO:0007669"/>
    <property type="project" value="UniProtKB-KW"/>
</dbReference>
<dbReference type="HOGENOM" id="CLU_008681_0_4_4"/>
<dbReference type="EMBL" id="HE965806">
    <property type="protein sequence ID" value="CCJ56664.1"/>
    <property type="molecule type" value="Genomic_DNA"/>
</dbReference>
<organism evidence="3 4">
    <name type="scientific">Bordetella bronchiseptica 253</name>
    <dbReference type="NCBI Taxonomy" id="568707"/>
    <lineage>
        <taxon>Bacteria</taxon>
        <taxon>Pseudomonadati</taxon>
        <taxon>Pseudomonadota</taxon>
        <taxon>Betaproteobacteria</taxon>
        <taxon>Burkholderiales</taxon>
        <taxon>Alcaligenaceae</taxon>
        <taxon>Bordetella</taxon>
    </lineage>
</organism>
<keyword evidence="1" id="KW-0547">Nucleotide-binding</keyword>
<dbReference type="Pfam" id="PF03969">
    <property type="entry name" value="AFG1_ATPase"/>
    <property type="match status" value="1"/>
</dbReference>
<keyword evidence="2" id="KW-0067">ATP-binding</keyword>
<dbReference type="InterPro" id="IPR027417">
    <property type="entry name" value="P-loop_NTPase"/>
</dbReference>
<dbReference type="Gene3D" id="3.40.50.300">
    <property type="entry name" value="P-loop containing nucleotide triphosphate hydrolases"/>
    <property type="match status" value="1"/>
</dbReference>
<reference evidence="3 4" key="1">
    <citation type="journal article" date="2012" name="BMC Genomics">
        <title>Comparative genomics of the classical Bordetella subspecies: the evolution and exchange of virulence-associated diversity amongst closely related pathogens.</title>
        <authorList>
            <person name="Park J."/>
            <person name="Zhang Y."/>
            <person name="Buboltz A.M."/>
            <person name="Zhang X."/>
            <person name="Schuster S.C."/>
            <person name="Ahuja U."/>
            <person name="Liu M."/>
            <person name="Miller J.F."/>
            <person name="Sebaihia M."/>
            <person name="Bentley S.D."/>
            <person name="Parkhill J."/>
            <person name="Harvill E.T."/>
        </authorList>
    </citation>
    <scope>NUCLEOTIDE SEQUENCE [LARGE SCALE GENOMIC DNA]</scope>
    <source>
        <strain evidence="3 4">253</strain>
    </source>
</reference>
<dbReference type="PANTHER" id="PTHR12169">
    <property type="entry name" value="ATPASE N2B"/>
    <property type="match status" value="1"/>
</dbReference>